<dbReference type="AlphaFoldDB" id="A0A5K7XBT0"/>
<dbReference type="EC" id="3.5.99.6" evidence="2"/>
<proteinExistence type="predicted"/>
<reference evidence="3" key="1">
    <citation type="submission" date="2019-10" db="EMBL/GenBank/DDBJ databases">
        <title>Lacipirellula parvula gen. nov., sp. nov., representing a lineage of planctomycetes widespread in freshwater anoxic habitats, and description of the family Lacipirellulaceae.</title>
        <authorList>
            <person name="Dedysh S.N."/>
            <person name="Kulichevskaya I.S."/>
            <person name="Beletsky A.V."/>
            <person name="Rakitin A.L."/>
            <person name="Mardanov A.V."/>
            <person name="Ivanova A.A."/>
            <person name="Saltykova V.X."/>
            <person name="Rijpstra W.I.C."/>
            <person name="Sinninghe Damste J.S."/>
            <person name="Ravin N.V."/>
        </authorList>
    </citation>
    <scope>NUCLEOTIDE SEQUENCE [LARGE SCALE GENOMIC DNA]</scope>
    <source>
        <strain evidence="3">PX69</strain>
    </source>
</reference>
<evidence type="ECO:0000313" key="3">
    <source>
        <dbReference type="Proteomes" id="UP000326837"/>
    </source>
</evidence>
<protein>
    <submittedName>
        <fullName evidence="2">Glucosamine-6-phosphate deaminase</fullName>
        <ecNumber evidence="2">3.5.99.6</ecNumber>
    </submittedName>
</protein>
<dbReference type="EMBL" id="AP021861">
    <property type="protein sequence ID" value="BBO33815.1"/>
    <property type="molecule type" value="Genomic_DNA"/>
</dbReference>
<feature type="region of interest" description="Disordered" evidence="1">
    <location>
        <begin position="1"/>
        <end position="23"/>
    </location>
</feature>
<accession>A0A5K7XBT0</accession>
<dbReference type="Proteomes" id="UP000326837">
    <property type="component" value="Chromosome"/>
</dbReference>
<dbReference type="RefSeq" id="WP_198421737.1">
    <property type="nucleotide sequence ID" value="NZ_AP021861.1"/>
</dbReference>
<keyword evidence="2" id="KW-0378">Hydrolase</keyword>
<gene>
    <name evidence="2" type="ORF">PLANPX_3427</name>
</gene>
<dbReference type="KEGG" id="lpav:PLANPX_3427"/>
<name>A0A5K7XBT0_9BACT</name>
<evidence type="ECO:0000313" key="2">
    <source>
        <dbReference type="EMBL" id="BBO33815.1"/>
    </source>
</evidence>
<evidence type="ECO:0000256" key="1">
    <source>
        <dbReference type="SAM" id="MobiDB-lite"/>
    </source>
</evidence>
<dbReference type="GO" id="GO:0004342">
    <property type="term" value="F:glucosamine-6-phosphate deaminase activity"/>
    <property type="evidence" value="ECO:0007669"/>
    <property type="project" value="UniProtKB-EC"/>
</dbReference>
<keyword evidence="3" id="KW-1185">Reference proteome</keyword>
<sequence length="123" mass="13514">MQSSSPAPQKGRRDTPPAASAIRPLSKVAPDWWDYTTLDPTILADAARLNERTLKGLTRPGFTVHLYDTLAEFYLAEALEYIEAWRQSSPDSPAGICGPIGPTEQLPLVARIVNSLENQPRKA</sequence>
<organism evidence="2 3">
    <name type="scientific">Lacipirellula parvula</name>
    <dbReference type="NCBI Taxonomy" id="2650471"/>
    <lineage>
        <taxon>Bacteria</taxon>
        <taxon>Pseudomonadati</taxon>
        <taxon>Planctomycetota</taxon>
        <taxon>Planctomycetia</taxon>
        <taxon>Pirellulales</taxon>
        <taxon>Lacipirellulaceae</taxon>
        <taxon>Lacipirellula</taxon>
    </lineage>
</organism>